<dbReference type="PANTHER" id="PTHR43630:SF2">
    <property type="entry name" value="GLYCOSYLTRANSFERASE"/>
    <property type="match status" value="1"/>
</dbReference>
<name>A0A0W8FP22_9ZZZZ</name>
<dbReference type="Gene3D" id="3.90.550.10">
    <property type="entry name" value="Spore Coat Polysaccharide Biosynthesis Protein SpsA, Chain A"/>
    <property type="match status" value="1"/>
</dbReference>
<sequence length="259" mass="30948">MDKVLISALVVVYNEEQYLDECLKHLLFCDELIVADLGSRDKSLQIAAQYATKIINLPFMDLVEEVHYRVIPLLRNNLILIIDPDEILPNEMIFEIKDFLSKNNEFDEISVPWRFIFKNKFLKGTVWGGNDKRKRIILSRRNVTFLPYVHRGIKYNKENPIIIKLPSKHFIKHYWSDSYQQLFAKHIRYIKKEGKSRYGNSERYSLSKKVKESLVVLYEGLIKMKGILYGPREIFLCLFYSWYVWQSNNSLRHYEKRIE</sequence>
<keyword evidence="2" id="KW-0808">Transferase</keyword>
<dbReference type="InterPro" id="IPR029044">
    <property type="entry name" value="Nucleotide-diphossugar_trans"/>
</dbReference>
<accession>A0A0W8FP22</accession>
<proteinExistence type="predicted"/>
<reference evidence="2" key="1">
    <citation type="journal article" date="2015" name="Proc. Natl. Acad. Sci. U.S.A.">
        <title>Networks of energetic and metabolic interactions define dynamics in microbial communities.</title>
        <authorList>
            <person name="Embree M."/>
            <person name="Liu J.K."/>
            <person name="Al-Bassam M.M."/>
            <person name="Zengler K."/>
        </authorList>
    </citation>
    <scope>NUCLEOTIDE SEQUENCE</scope>
</reference>
<gene>
    <name evidence="2" type="ORF">ASZ90_007604</name>
</gene>
<organism evidence="2">
    <name type="scientific">hydrocarbon metagenome</name>
    <dbReference type="NCBI Taxonomy" id="938273"/>
    <lineage>
        <taxon>unclassified sequences</taxon>
        <taxon>metagenomes</taxon>
        <taxon>ecological metagenomes</taxon>
    </lineage>
</organism>
<dbReference type="Pfam" id="PF00535">
    <property type="entry name" value="Glycos_transf_2"/>
    <property type="match status" value="1"/>
</dbReference>
<dbReference type="AlphaFoldDB" id="A0A0W8FP22"/>
<feature type="domain" description="Glycosyltransferase 2-like" evidence="1">
    <location>
        <begin position="7"/>
        <end position="105"/>
    </location>
</feature>
<dbReference type="InterPro" id="IPR001173">
    <property type="entry name" value="Glyco_trans_2-like"/>
</dbReference>
<evidence type="ECO:0000313" key="2">
    <source>
        <dbReference type="EMBL" id="KUG22614.1"/>
    </source>
</evidence>
<protein>
    <submittedName>
        <fullName evidence="2">Glycosyl transferase, group 2 family protein</fullName>
    </submittedName>
</protein>
<dbReference type="SUPFAM" id="SSF53448">
    <property type="entry name" value="Nucleotide-diphospho-sugar transferases"/>
    <property type="match status" value="1"/>
</dbReference>
<comment type="caution">
    <text evidence="2">The sequence shown here is derived from an EMBL/GenBank/DDBJ whole genome shotgun (WGS) entry which is preliminary data.</text>
</comment>
<dbReference type="EMBL" id="LNQE01000951">
    <property type="protein sequence ID" value="KUG22614.1"/>
    <property type="molecule type" value="Genomic_DNA"/>
</dbReference>
<dbReference type="PANTHER" id="PTHR43630">
    <property type="entry name" value="POLY-BETA-1,6-N-ACETYL-D-GLUCOSAMINE SYNTHASE"/>
    <property type="match status" value="1"/>
</dbReference>
<dbReference type="GO" id="GO:0016740">
    <property type="term" value="F:transferase activity"/>
    <property type="evidence" value="ECO:0007669"/>
    <property type="project" value="UniProtKB-KW"/>
</dbReference>
<evidence type="ECO:0000259" key="1">
    <source>
        <dbReference type="Pfam" id="PF00535"/>
    </source>
</evidence>